<accession>A0ABR4GY05</accession>
<evidence type="ECO:0000313" key="3">
    <source>
        <dbReference type="Proteomes" id="UP001610334"/>
    </source>
</evidence>
<dbReference type="Pfam" id="PF01323">
    <property type="entry name" value="DSBA"/>
    <property type="match status" value="1"/>
</dbReference>
<dbReference type="InterPro" id="IPR001853">
    <property type="entry name" value="DSBA-like_thioredoxin_dom"/>
</dbReference>
<dbReference type="SUPFAM" id="SSF52833">
    <property type="entry name" value="Thioredoxin-like"/>
    <property type="match status" value="1"/>
</dbReference>
<comment type="caution">
    <text evidence="2">The sequence shown here is derived from an EMBL/GenBank/DDBJ whole genome shotgun (WGS) entry which is preliminary data.</text>
</comment>
<proteinExistence type="predicted"/>
<organism evidence="2 3">
    <name type="scientific">Aspergillus granulosus</name>
    <dbReference type="NCBI Taxonomy" id="176169"/>
    <lineage>
        <taxon>Eukaryota</taxon>
        <taxon>Fungi</taxon>
        <taxon>Dikarya</taxon>
        <taxon>Ascomycota</taxon>
        <taxon>Pezizomycotina</taxon>
        <taxon>Eurotiomycetes</taxon>
        <taxon>Eurotiomycetidae</taxon>
        <taxon>Eurotiales</taxon>
        <taxon>Aspergillaceae</taxon>
        <taxon>Aspergillus</taxon>
        <taxon>Aspergillus subgen. Nidulantes</taxon>
    </lineage>
</organism>
<evidence type="ECO:0000313" key="2">
    <source>
        <dbReference type="EMBL" id="KAL2808089.1"/>
    </source>
</evidence>
<name>A0ABR4GY05_9EURO</name>
<reference evidence="2 3" key="1">
    <citation type="submission" date="2024-07" db="EMBL/GenBank/DDBJ databases">
        <title>Section-level genome sequencing and comparative genomics of Aspergillus sections Usti and Cavernicolus.</title>
        <authorList>
            <consortium name="Lawrence Berkeley National Laboratory"/>
            <person name="Nybo J.L."/>
            <person name="Vesth T.C."/>
            <person name="Theobald S."/>
            <person name="Frisvad J.C."/>
            <person name="Larsen T.O."/>
            <person name="Kjaerboelling I."/>
            <person name="Rothschild-Mancinelli K."/>
            <person name="Lyhne E.K."/>
            <person name="Kogle M.E."/>
            <person name="Barry K."/>
            <person name="Clum A."/>
            <person name="Na H."/>
            <person name="Ledsgaard L."/>
            <person name="Lin J."/>
            <person name="Lipzen A."/>
            <person name="Kuo A."/>
            <person name="Riley R."/>
            <person name="Mondo S."/>
            <person name="Labutti K."/>
            <person name="Haridas S."/>
            <person name="Pangalinan J."/>
            <person name="Salamov A.A."/>
            <person name="Simmons B.A."/>
            <person name="Magnuson J.K."/>
            <person name="Chen J."/>
            <person name="Drula E."/>
            <person name="Henrissat B."/>
            <person name="Wiebenga A."/>
            <person name="Lubbers R.J."/>
            <person name="Gomes A.C."/>
            <person name="Makela M.R."/>
            <person name="Stajich J."/>
            <person name="Grigoriev I.V."/>
            <person name="Mortensen U.H."/>
            <person name="De Vries R.P."/>
            <person name="Baker S.E."/>
            <person name="Andersen M.R."/>
        </authorList>
    </citation>
    <scope>NUCLEOTIDE SEQUENCE [LARGE SCALE GENOMIC DNA]</scope>
    <source>
        <strain evidence="2 3">CBS 588.65</strain>
    </source>
</reference>
<dbReference type="Proteomes" id="UP001610334">
    <property type="component" value="Unassembled WGS sequence"/>
</dbReference>
<dbReference type="PANTHER" id="PTHR13887">
    <property type="entry name" value="GLUTATHIONE S-TRANSFERASE KAPPA"/>
    <property type="match status" value="1"/>
</dbReference>
<dbReference type="EMBL" id="JBFXLT010000122">
    <property type="protein sequence ID" value="KAL2808089.1"/>
    <property type="molecule type" value="Genomic_DNA"/>
</dbReference>
<feature type="domain" description="DSBA-like thioredoxin" evidence="1">
    <location>
        <begin position="6"/>
        <end position="208"/>
    </location>
</feature>
<sequence>MAVIPIEIISDPICPWCYIGYRTLQRAIALYQKTYPGGAQNAFEISWKPYFIDLVEPAGSVSIHDRMARRMTDSQITAAQTRLKRAGKEMGISFAFGGYIGSSRLAHRVLFLAGEHGGSGTQCRMAETLFRHQFELEADISQPDVVVSAAVEAGLPEELVGVFLAGDGGVQVIEREAREARDAGVSGVPRFVIGGKTRFEGAGDLGEFYEAFVAAGESSPHLSGPEYE</sequence>
<gene>
    <name evidence="2" type="ORF">BJX63DRAFT_439722</name>
</gene>
<dbReference type="Gene3D" id="3.40.30.10">
    <property type="entry name" value="Glutaredoxin"/>
    <property type="match status" value="1"/>
</dbReference>
<evidence type="ECO:0000259" key="1">
    <source>
        <dbReference type="Pfam" id="PF01323"/>
    </source>
</evidence>
<protein>
    <submittedName>
        <fullName evidence="2">Thioredoxin-like protein</fullName>
    </submittedName>
</protein>
<keyword evidence="3" id="KW-1185">Reference proteome</keyword>
<dbReference type="CDD" id="cd03024">
    <property type="entry name" value="DsbA_FrnE"/>
    <property type="match status" value="1"/>
</dbReference>
<dbReference type="InterPro" id="IPR036249">
    <property type="entry name" value="Thioredoxin-like_sf"/>
</dbReference>
<dbReference type="PANTHER" id="PTHR13887:SF41">
    <property type="entry name" value="THIOREDOXIN SUPERFAMILY PROTEIN"/>
    <property type="match status" value="1"/>
</dbReference>